<dbReference type="SUPFAM" id="SSF56801">
    <property type="entry name" value="Acetyl-CoA synthetase-like"/>
    <property type="match status" value="1"/>
</dbReference>
<proteinExistence type="inferred from homology"/>
<evidence type="ECO:0000256" key="1">
    <source>
        <dbReference type="ARBA" id="ARBA00006432"/>
    </source>
</evidence>
<evidence type="ECO:0000259" key="5">
    <source>
        <dbReference type="Pfam" id="PF00501"/>
    </source>
</evidence>
<dbReference type="Gene3D" id="3.40.50.12780">
    <property type="entry name" value="N-terminal domain of ligase-like"/>
    <property type="match status" value="1"/>
</dbReference>
<evidence type="ECO:0000256" key="3">
    <source>
        <dbReference type="ARBA" id="ARBA00022832"/>
    </source>
</evidence>
<dbReference type="InterPro" id="IPR025110">
    <property type="entry name" value="AMP-bd_C"/>
</dbReference>
<name>A0AAP7CCF1_9CORY</name>
<evidence type="ECO:0000313" key="7">
    <source>
        <dbReference type="EMBL" id="NJJ03995.1"/>
    </source>
</evidence>
<sequence length="605" mass="65342">MDLQQLTAQFIGPDGDIALPEHFTLPRLAEMIHQAQLQAGGGDAINVRAWDFSTDPAGVETTFTRSEVNTRIKAVAARLAQVGEPGARVALMAPNSAEYVFGFMGALYAGQVPVPLYDPTEPGHEGHLRAVLGDAGVQIVLTNSAAAPAVRRYFADLPGTERPRVIAVDSLPDTLAESYQPIPPVPGEGTANQICFLQYTSGSTRNPAGVMITNEALVTDVLQINDAVKFETPMRIPTWLPLHHDMGMIVAMIGVVLGQEIEIFAPRDFIQQPKRWVERLSRRDDDLADIHVYTVIPNFALDLAARYAAPESADQYDFSAVECIIIGSEPVTRAGVTAFIDAFSASGLDRSVLRPSYGLAETTLLVSTDRTDERPKFIEFDRDALAEGKAVPAEGGVATASNGQPVNWMHFAIVDPETRNEVEDGTIGEIWVHGKNVAAGYLDRPEETAATFHNTIGETIQDGMPKDNWCATGDLGTMLDGHLYITGRVKDLVVVAGRNHYPQDIEATVMESTDHVRKDSVAAFAVPGDDVERLIIMVERADNASADGDAAAIDAIRSAVTAKHGIAPEVVEFYGPGEIARSSAGKIARRVNAKRFTDREHAATQ</sequence>
<dbReference type="AlphaFoldDB" id="A0AAP7CCF1"/>
<dbReference type="InterPro" id="IPR045851">
    <property type="entry name" value="AMP-bd_C_sf"/>
</dbReference>
<keyword evidence="2" id="KW-0436">Ligase</keyword>
<dbReference type="InterPro" id="IPR000873">
    <property type="entry name" value="AMP-dep_synth/lig_dom"/>
</dbReference>
<evidence type="ECO:0000313" key="8">
    <source>
        <dbReference type="Proteomes" id="UP000591626"/>
    </source>
</evidence>
<dbReference type="InterPro" id="IPR042099">
    <property type="entry name" value="ANL_N_sf"/>
</dbReference>
<protein>
    <submittedName>
        <fullName evidence="7">AMP-binding protein</fullName>
    </submittedName>
</protein>
<evidence type="ECO:0000256" key="4">
    <source>
        <dbReference type="ARBA" id="ARBA00023098"/>
    </source>
</evidence>
<keyword evidence="4" id="KW-0443">Lipid metabolism</keyword>
<dbReference type="InterPro" id="IPR040097">
    <property type="entry name" value="FAAL/FAAC"/>
</dbReference>
<dbReference type="PANTHER" id="PTHR22754">
    <property type="entry name" value="DISCO-INTERACTING PROTEIN 2 DIP2 -RELATED"/>
    <property type="match status" value="1"/>
</dbReference>
<accession>A0AAP7CCF1</accession>
<comment type="similarity">
    <text evidence="1">Belongs to the ATP-dependent AMP-binding enzyme family.</text>
</comment>
<dbReference type="Pfam" id="PF00501">
    <property type="entry name" value="AMP-binding"/>
    <property type="match status" value="1"/>
</dbReference>
<dbReference type="NCBIfam" id="NF040633">
    <property type="entry name" value="FadD32_Coryne"/>
    <property type="match status" value="1"/>
</dbReference>
<dbReference type="Gene3D" id="3.30.300.30">
    <property type="match status" value="1"/>
</dbReference>
<dbReference type="CDD" id="cd05931">
    <property type="entry name" value="FAAL"/>
    <property type="match status" value="1"/>
</dbReference>
<dbReference type="EMBL" id="JAAUVV010000010">
    <property type="protein sequence ID" value="NJJ03995.1"/>
    <property type="molecule type" value="Genomic_DNA"/>
</dbReference>
<gene>
    <name evidence="7" type="ORF">HC138_06480</name>
</gene>
<dbReference type="GO" id="GO:0006633">
    <property type="term" value="P:fatty acid biosynthetic process"/>
    <property type="evidence" value="ECO:0007669"/>
    <property type="project" value="TreeGrafter"/>
</dbReference>
<dbReference type="GO" id="GO:0005886">
    <property type="term" value="C:plasma membrane"/>
    <property type="evidence" value="ECO:0007669"/>
    <property type="project" value="TreeGrafter"/>
</dbReference>
<feature type="domain" description="AMP-dependent synthetase/ligase" evidence="5">
    <location>
        <begin position="60"/>
        <end position="442"/>
    </location>
</feature>
<keyword evidence="3" id="KW-0276">Fatty acid metabolism</keyword>
<organism evidence="7 8">
    <name type="scientific">Corynebacterium coyleae</name>
    <dbReference type="NCBI Taxonomy" id="53374"/>
    <lineage>
        <taxon>Bacteria</taxon>
        <taxon>Bacillati</taxon>
        <taxon>Actinomycetota</taxon>
        <taxon>Actinomycetes</taxon>
        <taxon>Mycobacteriales</taxon>
        <taxon>Corynebacteriaceae</taxon>
        <taxon>Corynebacterium</taxon>
    </lineage>
</organism>
<dbReference type="PANTHER" id="PTHR22754:SF32">
    <property type="entry name" value="DISCO-INTERACTING PROTEIN 2"/>
    <property type="match status" value="1"/>
</dbReference>
<dbReference type="GO" id="GO:0016874">
    <property type="term" value="F:ligase activity"/>
    <property type="evidence" value="ECO:0007669"/>
    <property type="project" value="UniProtKB-KW"/>
</dbReference>
<evidence type="ECO:0000259" key="6">
    <source>
        <dbReference type="Pfam" id="PF23024"/>
    </source>
</evidence>
<dbReference type="RefSeq" id="WP_167616546.1">
    <property type="nucleotide sequence ID" value="NZ_JAAUVV010000010.1"/>
</dbReference>
<evidence type="ECO:0000256" key="2">
    <source>
        <dbReference type="ARBA" id="ARBA00022598"/>
    </source>
</evidence>
<reference evidence="7 8" key="1">
    <citation type="submission" date="2020-03" db="EMBL/GenBank/DDBJ databases">
        <title>Draft genome sequences of bacterial isolates from the female urobiome.</title>
        <authorList>
            <person name="Miller-Ensminger T."/>
            <person name="Wolfe A.J."/>
            <person name="Putonti C."/>
        </authorList>
    </citation>
    <scope>NUCLEOTIDE SEQUENCE [LARGE SCALE GENOMIC DNA]</scope>
    <source>
        <strain evidence="7 8">UMB8490</strain>
    </source>
</reference>
<dbReference type="FunFam" id="3.40.50.12780:FF:000013">
    <property type="entry name" value="Long-chain-fatty-acid--AMP ligase FadD32"/>
    <property type="match status" value="1"/>
</dbReference>
<dbReference type="GO" id="GO:0070566">
    <property type="term" value="F:adenylyltransferase activity"/>
    <property type="evidence" value="ECO:0007669"/>
    <property type="project" value="TreeGrafter"/>
</dbReference>
<dbReference type="Pfam" id="PF23024">
    <property type="entry name" value="AMP-dom_DIP2-like"/>
    <property type="match status" value="1"/>
</dbReference>
<dbReference type="GO" id="GO:0071766">
    <property type="term" value="P:Actinobacterium-type cell wall biogenesis"/>
    <property type="evidence" value="ECO:0007669"/>
    <property type="project" value="UniProtKB-ARBA"/>
</dbReference>
<comment type="caution">
    <text evidence="7">The sequence shown here is derived from an EMBL/GenBank/DDBJ whole genome shotgun (WGS) entry which is preliminary data.</text>
</comment>
<feature type="domain" description="AMP-binding enzyme C-terminal" evidence="6">
    <location>
        <begin position="491"/>
        <end position="601"/>
    </location>
</feature>
<dbReference type="Proteomes" id="UP000591626">
    <property type="component" value="Unassembled WGS sequence"/>
</dbReference>